<dbReference type="InterPro" id="IPR028281">
    <property type="entry name" value="Sirohaem_synthase_central"/>
</dbReference>
<keyword evidence="4" id="KW-0520">NAD</keyword>
<evidence type="ECO:0000256" key="5">
    <source>
        <dbReference type="ARBA" id="ARBA00023244"/>
    </source>
</evidence>
<dbReference type="Pfam" id="PF13241">
    <property type="entry name" value="NAD_binding_7"/>
    <property type="match status" value="1"/>
</dbReference>
<keyword evidence="3" id="KW-0560">Oxidoreductase</keyword>
<evidence type="ECO:0000313" key="9">
    <source>
        <dbReference type="EMBL" id="GIU39771.1"/>
    </source>
</evidence>
<reference evidence="10 11" key="1">
    <citation type="submission" date="2016-07" db="EMBL/GenBank/DDBJ databases">
        <title>Whole-genome of two Shewanella species isolated from a digestive organ of sea cucumber Apostichopus japonicus Selenka 1867.</title>
        <authorList>
            <person name="Hong H.-H."/>
            <person name="Choi H."/>
            <person name="Cheon S."/>
            <person name="Oh J.-S."/>
            <person name="Lee H.-G."/>
            <person name="Park C."/>
        </authorList>
    </citation>
    <scope>NUCLEOTIDE SEQUENCE [LARGE SCALE GENOMIC DNA]</scope>
    <source>
        <strain evidence="10 11">CSB03KR</strain>
    </source>
</reference>
<dbReference type="Gene3D" id="3.40.50.720">
    <property type="entry name" value="NAD(P)-binding Rossmann-like Domain"/>
    <property type="match status" value="1"/>
</dbReference>
<dbReference type="Pfam" id="PF10414">
    <property type="entry name" value="CysG_dimeriser"/>
    <property type="match status" value="1"/>
</dbReference>
<evidence type="ECO:0000313" key="11">
    <source>
        <dbReference type="Proteomes" id="UP000095230"/>
    </source>
</evidence>
<dbReference type="InterPro" id="IPR036291">
    <property type="entry name" value="NAD(P)-bd_dom_sf"/>
</dbReference>
<dbReference type="Gene3D" id="3.30.160.110">
    <property type="entry name" value="Siroheme synthase, domain 2"/>
    <property type="match status" value="1"/>
</dbReference>
<evidence type="ECO:0000259" key="7">
    <source>
        <dbReference type="Pfam" id="PF10414"/>
    </source>
</evidence>
<dbReference type="GO" id="GO:0043115">
    <property type="term" value="F:precorrin-2 dehydrogenase activity"/>
    <property type="evidence" value="ECO:0007669"/>
    <property type="project" value="UniProtKB-EC"/>
</dbReference>
<evidence type="ECO:0000256" key="2">
    <source>
        <dbReference type="ARBA" id="ARBA00012400"/>
    </source>
</evidence>
<dbReference type="GO" id="GO:0019354">
    <property type="term" value="P:siroheme biosynthetic process"/>
    <property type="evidence" value="ECO:0007669"/>
    <property type="project" value="UniProtKB-UniPathway"/>
</dbReference>
<dbReference type="GO" id="GO:0004325">
    <property type="term" value="F:ferrochelatase activity"/>
    <property type="evidence" value="ECO:0007669"/>
    <property type="project" value="InterPro"/>
</dbReference>
<dbReference type="SUPFAM" id="SSF51735">
    <property type="entry name" value="NAD(P)-binding Rossmann-fold domains"/>
    <property type="match status" value="1"/>
</dbReference>
<dbReference type="EC" id="1.3.1.76" evidence="2"/>
<dbReference type="UniPathway" id="UPA00262">
    <property type="reaction ID" value="UER00222"/>
</dbReference>
<dbReference type="STRING" id="23.BEL05_03195"/>
<evidence type="ECO:0000313" key="10">
    <source>
        <dbReference type="EMBL" id="OEG72017.1"/>
    </source>
</evidence>
<evidence type="ECO:0000256" key="1">
    <source>
        <dbReference type="ARBA" id="ARBA00005010"/>
    </source>
</evidence>
<comment type="catalytic activity">
    <reaction evidence="6">
        <text>precorrin-2 + NAD(+) = sirohydrochlorin + NADH + 2 H(+)</text>
        <dbReference type="Rhea" id="RHEA:15613"/>
        <dbReference type="ChEBI" id="CHEBI:15378"/>
        <dbReference type="ChEBI" id="CHEBI:57540"/>
        <dbReference type="ChEBI" id="CHEBI:57945"/>
        <dbReference type="ChEBI" id="CHEBI:58351"/>
        <dbReference type="ChEBI" id="CHEBI:58827"/>
        <dbReference type="EC" id="1.3.1.76"/>
    </reaction>
</comment>
<dbReference type="PANTHER" id="PTHR35330">
    <property type="entry name" value="SIROHEME BIOSYNTHESIS PROTEIN MET8"/>
    <property type="match status" value="1"/>
</dbReference>
<dbReference type="EMBL" id="MCBT01000048">
    <property type="protein sequence ID" value="OEG72017.1"/>
    <property type="molecule type" value="Genomic_DNA"/>
</dbReference>
<evidence type="ECO:0000313" key="12">
    <source>
        <dbReference type="Proteomes" id="UP000773469"/>
    </source>
</evidence>
<gene>
    <name evidence="10" type="ORF">BEL05_03195</name>
    <name evidence="9" type="ORF">TUM3794_15820</name>
</gene>
<name>A0A1E5ING6_SHECO</name>
<dbReference type="NCBIfam" id="TIGR01470">
    <property type="entry name" value="cysG_Nterm"/>
    <property type="match status" value="1"/>
</dbReference>
<dbReference type="InterPro" id="IPR019478">
    <property type="entry name" value="Sirohaem_synthase_dimer_dom"/>
</dbReference>
<keyword evidence="12" id="KW-1185">Reference proteome</keyword>
<dbReference type="PANTHER" id="PTHR35330:SF1">
    <property type="entry name" value="SIROHEME BIOSYNTHESIS PROTEIN MET8"/>
    <property type="match status" value="1"/>
</dbReference>
<evidence type="ECO:0000256" key="3">
    <source>
        <dbReference type="ARBA" id="ARBA00023002"/>
    </source>
</evidence>
<evidence type="ECO:0000256" key="4">
    <source>
        <dbReference type="ARBA" id="ARBA00023027"/>
    </source>
</evidence>
<feature type="domain" description="Siroheme synthase central" evidence="8">
    <location>
        <begin position="119"/>
        <end position="144"/>
    </location>
</feature>
<reference evidence="9 12" key="2">
    <citation type="submission" date="2021-05" db="EMBL/GenBank/DDBJ databases">
        <title>Molecular characterization for Shewanella algae harboring chromosomal blaOXA-55-like strains isolated from clinical and environment sample.</title>
        <authorList>
            <person name="Ohama Y."/>
            <person name="Aoki K."/>
            <person name="Harada S."/>
            <person name="Moriya K."/>
            <person name="Ishii Y."/>
            <person name="Tateda K."/>
        </authorList>
    </citation>
    <scope>NUCLEOTIDE SEQUENCE [LARGE SCALE GENOMIC DNA]</scope>
    <source>
        <strain evidence="9 12">MBTL60-118</strain>
    </source>
</reference>
<dbReference type="SUPFAM" id="SSF75615">
    <property type="entry name" value="Siroheme synthase middle domains-like"/>
    <property type="match status" value="1"/>
</dbReference>
<protein>
    <recommendedName>
        <fullName evidence="2">precorrin-2 dehydrogenase</fullName>
        <ecNumber evidence="2">1.3.1.76</ecNumber>
    </recommendedName>
</protein>
<comment type="caution">
    <text evidence="10">The sequence shown here is derived from an EMBL/GenBank/DDBJ whole genome shotgun (WGS) entry which is preliminary data.</text>
</comment>
<dbReference type="RefSeq" id="WP_069671999.1">
    <property type="nucleotide sequence ID" value="NZ_BPEU01000009.1"/>
</dbReference>
<proteinExistence type="predicted"/>
<dbReference type="EMBL" id="BPEU01000009">
    <property type="protein sequence ID" value="GIU39771.1"/>
    <property type="molecule type" value="Genomic_DNA"/>
</dbReference>
<dbReference type="OrthoDB" id="9815856at2"/>
<dbReference type="AlphaFoldDB" id="A0A1E5ING6"/>
<dbReference type="InterPro" id="IPR028161">
    <property type="entry name" value="Met8-like"/>
</dbReference>
<dbReference type="Pfam" id="PF14824">
    <property type="entry name" value="Sirohm_synth_M"/>
    <property type="match status" value="1"/>
</dbReference>
<keyword evidence="5" id="KW-0627">Porphyrin biosynthesis</keyword>
<sequence>MQYFPLFVDTQSLHVLIVGAGEVASRKLDLLARTEANIKVIAPVVCDEVRQYAQRGRITLIERQVMVEDLDKLDLLYMATADDELNRTMAIHAKAHGIWVNVVDAPSLCRFITPSIVDRGRLQVAISTAGAAPVFARELRSRLETWLAPSLSELFDFIAERRVDVQQRLPIFSQRKLFWEQFFNANGDRYDAETQFHYDNSFNNLCSTGEIILIDNETPVQLLPIAAMPLLQRLDLLCSETPLPTSLLELVRRDASRSEGLPLSQITEHYQQGDRLLIYGSPELVKQLVAHFPMAKHIKAGSL</sequence>
<dbReference type="Proteomes" id="UP000773469">
    <property type="component" value="Unassembled WGS sequence"/>
</dbReference>
<feature type="domain" description="Sirohaem synthase dimerisation" evidence="7">
    <location>
        <begin position="150"/>
        <end position="184"/>
    </location>
</feature>
<comment type="pathway">
    <text evidence="1">Porphyrin-containing compound metabolism; siroheme biosynthesis; sirohydrochlorin from precorrin-2: step 1/1.</text>
</comment>
<dbReference type="InterPro" id="IPR006367">
    <property type="entry name" value="Sirohaem_synthase_N"/>
</dbReference>
<evidence type="ECO:0000256" key="6">
    <source>
        <dbReference type="ARBA" id="ARBA00047561"/>
    </source>
</evidence>
<evidence type="ECO:0000259" key="8">
    <source>
        <dbReference type="Pfam" id="PF14824"/>
    </source>
</evidence>
<accession>A0A1E5ING6</accession>
<dbReference type="Proteomes" id="UP000095230">
    <property type="component" value="Unassembled WGS sequence"/>
</dbReference>
<organism evidence="10 11">
    <name type="scientific">Shewanella colwelliana</name>
    <name type="common">Alteromonas colwelliana</name>
    <dbReference type="NCBI Taxonomy" id="23"/>
    <lineage>
        <taxon>Bacteria</taxon>
        <taxon>Pseudomonadati</taxon>
        <taxon>Pseudomonadota</taxon>
        <taxon>Gammaproteobacteria</taxon>
        <taxon>Alteromonadales</taxon>
        <taxon>Shewanellaceae</taxon>
        <taxon>Shewanella</taxon>
    </lineage>
</organism>